<dbReference type="AlphaFoldDB" id="A0A6A6H059"/>
<evidence type="ECO:0000313" key="3">
    <source>
        <dbReference type="Proteomes" id="UP000800092"/>
    </source>
</evidence>
<keyword evidence="1" id="KW-0472">Membrane</keyword>
<keyword evidence="1" id="KW-1133">Transmembrane helix</keyword>
<accession>A0A6A6H059</accession>
<organism evidence="2 3">
    <name type="scientific">Viridothelium virens</name>
    <name type="common">Speckled blister lichen</name>
    <name type="synonym">Trypethelium virens</name>
    <dbReference type="NCBI Taxonomy" id="1048519"/>
    <lineage>
        <taxon>Eukaryota</taxon>
        <taxon>Fungi</taxon>
        <taxon>Dikarya</taxon>
        <taxon>Ascomycota</taxon>
        <taxon>Pezizomycotina</taxon>
        <taxon>Dothideomycetes</taxon>
        <taxon>Dothideomycetes incertae sedis</taxon>
        <taxon>Trypetheliales</taxon>
        <taxon>Trypetheliaceae</taxon>
        <taxon>Viridothelium</taxon>
    </lineage>
</organism>
<evidence type="ECO:0000313" key="2">
    <source>
        <dbReference type="EMBL" id="KAF2231279.1"/>
    </source>
</evidence>
<reference evidence="2" key="1">
    <citation type="journal article" date="2020" name="Stud. Mycol.">
        <title>101 Dothideomycetes genomes: a test case for predicting lifestyles and emergence of pathogens.</title>
        <authorList>
            <person name="Haridas S."/>
            <person name="Albert R."/>
            <person name="Binder M."/>
            <person name="Bloem J."/>
            <person name="Labutti K."/>
            <person name="Salamov A."/>
            <person name="Andreopoulos B."/>
            <person name="Baker S."/>
            <person name="Barry K."/>
            <person name="Bills G."/>
            <person name="Bluhm B."/>
            <person name="Cannon C."/>
            <person name="Castanera R."/>
            <person name="Culley D."/>
            <person name="Daum C."/>
            <person name="Ezra D."/>
            <person name="Gonzalez J."/>
            <person name="Henrissat B."/>
            <person name="Kuo A."/>
            <person name="Liang C."/>
            <person name="Lipzen A."/>
            <person name="Lutzoni F."/>
            <person name="Magnuson J."/>
            <person name="Mondo S."/>
            <person name="Nolan M."/>
            <person name="Ohm R."/>
            <person name="Pangilinan J."/>
            <person name="Park H.-J."/>
            <person name="Ramirez L."/>
            <person name="Alfaro M."/>
            <person name="Sun H."/>
            <person name="Tritt A."/>
            <person name="Yoshinaga Y."/>
            <person name="Zwiers L.-H."/>
            <person name="Turgeon B."/>
            <person name="Goodwin S."/>
            <person name="Spatafora J."/>
            <person name="Crous P."/>
            <person name="Grigoriev I."/>
        </authorList>
    </citation>
    <scope>NUCLEOTIDE SEQUENCE</scope>
    <source>
        <strain evidence="2">Tuck. ex Michener</strain>
    </source>
</reference>
<feature type="transmembrane region" description="Helical" evidence="1">
    <location>
        <begin position="30"/>
        <end position="52"/>
    </location>
</feature>
<keyword evidence="1" id="KW-0812">Transmembrane</keyword>
<dbReference type="Proteomes" id="UP000800092">
    <property type="component" value="Unassembled WGS sequence"/>
</dbReference>
<sequence>MCMYAQMCAGVWMMLRRVDSEHCRFSIIVLESFISSVLSASMLFFCLGAFSLRAPQYLRVREQRFSSILDGFEGNYFVPICVHRAESLPFAFSLLIYFFSMYLRIDWDLLPEIC</sequence>
<keyword evidence="3" id="KW-1185">Reference proteome</keyword>
<protein>
    <submittedName>
        <fullName evidence="2">Uncharacterized protein</fullName>
    </submittedName>
</protein>
<proteinExistence type="predicted"/>
<gene>
    <name evidence="2" type="ORF">EV356DRAFT_299708</name>
</gene>
<dbReference type="EMBL" id="ML991829">
    <property type="protein sequence ID" value="KAF2231279.1"/>
    <property type="molecule type" value="Genomic_DNA"/>
</dbReference>
<name>A0A6A6H059_VIRVR</name>
<evidence type="ECO:0000256" key="1">
    <source>
        <dbReference type="SAM" id="Phobius"/>
    </source>
</evidence>